<sequence>MKKLLYRVVPHNNGVVFATPTRAHFIGRIHRAIENSNTWGEFRKAMPRDEYSKVIRDTFDEAGERRPKSTDEFDRDVAGYSEGDYPLWLQLELDHVLPIEILKRYGRRTDTFVSGTYWDLPPESLPAMLAELEALGWVLESAQDLPFF</sequence>
<dbReference type="EMBL" id="CP035503">
    <property type="protein sequence ID" value="QDL37209.1"/>
    <property type="molecule type" value="Genomic_DNA"/>
</dbReference>
<accession>A0A515D9Y2</accession>
<evidence type="ECO:0000313" key="1">
    <source>
        <dbReference type="EMBL" id="QDL37209.1"/>
    </source>
</evidence>
<dbReference type="Proteomes" id="UP000316798">
    <property type="component" value="Chromosome"/>
</dbReference>
<dbReference type="KEGG" id="rhf:EUB48_07850"/>
<proteinExistence type="predicted"/>
<evidence type="ECO:0000313" key="2">
    <source>
        <dbReference type="Proteomes" id="UP000316798"/>
    </source>
</evidence>
<dbReference type="RefSeq" id="WP_142818377.1">
    <property type="nucleotide sequence ID" value="NZ_CP035503.1"/>
</dbReference>
<protein>
    <submittedName>
        <fullName evidence="1">Uncharacterized protein</fullName>
    </submittedName>
</protein>
<name>A0A515D9Y2_9BURK</name>
<dbReference type="OrthoDB" id="3731655at2"/>
<keyword evidence="2" id="KW-1185">Reference proteome</keyword>
<organism evidence="1 2">
    <name type="scientific">Rhodoferax sediminis</name>
    <dbReference type="NCBI Taxonomy" id="2509614"/>
    <lineage>
        <taxon>Bacteria</taxon>
        <taxon>Pseudomonadati</taxon>
        <taxon>Pseudomonadota</taxon>
        <taxon>Betaproteobacteria</taxon>
        <taxon>Burkholderiales</taxon>
        <taxon>Comamonadaceae</taxon>
        <taxon>Rhodoferax</taxon>
    </lineage>
</organism>
<reference evidence="1 2" key="1">
    <citation type="submission" date="2019-01" db="EMBL/GenBank/DDBJ databases">
        <title>Genomic insights into a novel species Rhodoferax sp.</title>
        <authorList>
            <person name="Jin L."/>
        </authorList>
    </citation>
    <scope>NUCLEOTIDE SEQUENCE [LARGE SCALE GENOMIC DNA]</scope>
    <source>
        <strain evidence="1 2">CHu59-6-5</strain>
    </source>
</reference>
<dbReference type="AlphaFoldDB" id="A0A515D9Y2"/>
<gene>
    <name evidence="1" type="ORF">EUB48_07850</name>
</gene>